<accession>A0ABX2DQM2</accession>
<dbReference type="InterPro" id="IPR041881">
    <property type="entry name" value="PqqD_sf"/>
</dbReference>
<dbReference type="RefSeq" id="WP_173135626.1">
    <property type="nucleotide sequence ID" value="NZ_JABMKX010000008.1"/>
</dbReference>
<dbReference type="Gene3D" id="1.10.10.1150">
    <property type="entry name" value="Coenzyme PQQ synthesis protein D (PqqD)"/>
    <property type="match status" value="1"/>
</dbReference>
<dbReference type="Pfam" id="PF05402">
    <property type="entry name" value="PqqD"/>
    <property type="match status" value="1"/>
</dbReference>
<dbReference type="EMBL" id="JABMKX010000008">
    <property type="protein sequence ID" value="NQX46963.1"/>
    <property type="molecule type" value="Genomic_DNA"/>
</dbReference>
<dbReference type="Proteomes" id="UP000711047">
    <property type="component" value="Unassembled WGS sequence"/>
</dbReference>
<sequence>MKYEKNIFVHLRVISGKTYALLNNDVYLFGEIEELIWKLVNNERTDEQIASIVSEQYNITFDAAYSDVKDYLTELTNAKMIELVV</sequence>
<proteinExistence type="predicted"/>
<protein>
    <submittedName>
        <fullName evidence="1">PqqD family protein</fullName>
    </submittedName>
</protein>
<name>A0ABX2DQM2_9BACL</name>
<gene>
    <name evidence="1" type="ORF">HQN87_16620</name>
</gene>
<dbReference type="InterPro" id="IPR008792">
    <property type="entry name" value="PQQD"/>
</dbReference>
<keyword evidence="2" id="KW-1185">Reference proteome</keyword>
<comment type="caution">
    <text evidence="1">The sequence shown here is derived from an EMBL/GenBank/DDBJ whole genome shotgun (WGS) entry which is preliminary data.</text>
</comment>
<organism evidence="1 2">
    <name type="scientific">Paenibacillus tritici</name>
    <dbReference type="NCBI Taxonomy" id="1873425"/>
    <lineage>
        <taxon>Bacteria</taxon>
        <taxon>Bacillati</taxon>
        <taxon>Bacillota</taxon>
        <taxon>Bacilli</taxon>
        <taxon>Bacillales</taxon>
        <taxon>Paenibacillaceae</taxon>
        <taxon>Paenibacillus</taxon>
    </lineage>
</organism>
<reference evidence="1 2" key="1">
    <citation type="submission" date="2020-05" db="EMBL/GenBank/DDBJ databases">
        <title>Paenibacillus glebae, sp. nov., Paenibacillus humi sp. nov., Paenibacillus pedi sp. nov., Paenibacillus terrestris sp. nov. and Paenibacillus terricola sp. nov., isolated from a forest top soil sample.</title>
        <authorList>
            <person name="Qi S."/>
            <person name="Carlier A."/>
            <person name="Cnockaert M."/>
            <person name="Vandamme P."/>
        </authorList>
    </citation>
    <scope>NUCLEOTIDE SEQUENCE [LARGE SCALE GENOMIC DNA]</scope>
    <source>
        <strain evidence="1 2">LMG 29502</strain>
    </source>
</reference>
<evidence type="ECO:0000313" key="1">
    <source>
        <dbReference type="EMBL" id="NQX46963.1"/>
    </source>
</evidence>
<evidence type="ECO:0000313" key="2">
    <source>
        <dbReference type="Proteomes" id="UP000711047"/>
    </source>
</evidence>